<keyword evidence="6" id="KW-0503">Monooxygenase</keyword>
<proteinExistence type="predicted"/>
<evidence type="ECO:0008006" key="9">
    <source>
        <dbReference type="Google" id="ProtNLM"/>
    </source>
</evidence>
<dbReference type="PANTHER" id="PTHR43872">
    <property type="entry name" value="MONOOXYGENASE, PUTATIVE (AFU_ORTHOLOGUE AFUA_8G02570)-RELATED"/>
    <property type="match status" value="1"/>
</dbReference>
<dbReference type="InterPro" id="IPR020946">
    <property type="entry name" value="Flavin_mOase-like"/>
</dbReference>
<dbReference type="OrthoDB" id="4356994at2759"/>
<gene>
    <name evidence="7" type="ORF">VHEMI07348</name>
</gene>
<keyword evidence="5" id="KW-0560">Oxidoreductase</keyword>
<reference evidence="7 8" key="1">
    <citation type="journal article" date="2015" name="Genome Announc.">
        <title>Draft Genome Sequence and Gene Annotation of the Entomopathogenic Fungus Verticillium hemipterigenum.</title>
        <authorList>
            <person name="Horn F."/>
            <person name="Habel A."/>
            <person name="Scharf D.H."/>
            <person name="Dworschak J."/>
            <person name="Brakhage A.A."/>
            <person name="Guthke R."/>
            <person name="Hertweck C."/>
            <person name="Linde J."/>
        </authorList>
    </citation>
    <scope>NUCLEOTIDE SEQUENCE [LARGE SCALE GENOMIC DNA]</scope>
</reference>
<dbReference type="STRING" id="1531966.A0A0A1T387"/>
<dbReference type="Pfam" id="PF13450">
    <property type="entry name" value="NAD_binding_8"/>
    <property type="match status" value="1"/>
</dbReference>
<dbReference type="AlphaFoldDB" id="A0A0A1T387"/>
<keyword evidence="8" id="KW-1185">Reference proteome</keyword>
<evidence type="ECO:0000256" key="5">
    <source>
        <dbReference type="ARBA" id="ARBA00023002"/>
    </source>
</evidence>
<evidence type="ECO:0000256" key="2">
    <source>
        <dbReference type="ARBA" id="ARBA00022630"/>
    </source>
</evidence>
<dbReference type="GO" id="GO:0050660">
    <property type="term" value="F:flavin adenine dinucleotide binding"/>
    <property type="evidence" value="ECO:0007669"/>
    <property type="project" value="InterPro"/>
</dbReference>
<dbReference type="EMBL" id="CDHN01000004">
    <property type="protein sequence ID" value="CEJ91646.1"/>
    <property type="molecule type" value="Genomic_DNA"/>
</dbReference>
<dbReference type="FunFam" id="3.50.50.60:FF:000228">
    <property type="entry name" value="FAD-containing monooxygenase EthA"/>
    <property type="match status" value="1"/>
</dbReference>
<keyword evidence="4" id="KW-0521">NADP</keyword>
<sequence>MAAVDYDVIIVGAGISGINMAYRLKERNPGLTYTVLEGRHEIGGTWSLFKYPGIRSDSDLYTFGFAWRPWIEKKSIAEGSMIMDYLRETVAEEGLDKSIQFNTHVDHMNWSSKDKSWTAQVTQNGKPKKITGRFIFFGTGYYNYEEPLQTTIPGIENFAGKVIHPQFWPEDLDYSGKNVVVIGSGATGVTLLPSMADKAAHVTMLQRSPSYILSVPGNGWFEDIVRFVFPAMMAHRIIRAKWIFSAYMLIGFCKRMPTISRWLFLTLAWLQLPKGTSVEKDFTPKYNPWEQRMCLCPDADFYRAIRKGKTSVVTGTIENITKKTIKLHNGQELNPDIIVTATGLKLRALGGVALSVDGVPYAGTDKVAWKGCMLEDLPNAALAFGYVDASWTLGADATAQLISRMLNAMQDEGVKAITPKLTDDEQKNMVRKPFISLNSTYVKAAINTLPKTGDGQWVARSTYYKDIESAAFGDIKTGIVWEE</sequence>
<dbReference type="PANTHER" id="PTHR43872:SF1">
    <property type="entry name" value="MONOOXYGENASE, PUTATIVE (AFU_ORTHOLOGUE AFUA_8G02570)-RELATED"/>
    <property type="match status" value="1"/>
</dbReference>
<dbReference type="HOGENOM" id="CLU_032067_2_0_1"/>
<evidence type="ECO:0000256" key="3">
    <source>
        <dbReference type="ARBA" id="ARBA00022827"/>
    </source>
</evidence>
<dbReference type="GO" id="GO:0050661">
    <property type="term" value="F:NADP binding"/>
    <property type="evidence" value="ECO:0007669"/>
    <property type="project" value="InterPro"/>
</dbReference>
<dbReference type="Pfam" id="PF00743">
    <property type="entry name" value="FMO-like"/>
    <property type="match status" value="1"/>
</dbReference>
<dbReference type="Gene3D" id="3.50.50.60">
    <property type="entry name" value="FAD/NAD(P)-binding domain"/>
    <property type="match status" value="3"/>
</dbReference>
<name>A0A0A1T387_9HYPO</name>
<keyword evidence="2" id="KW-0285">Flavoprotein</keyword>
<accession>A0A0A1T387</accession>
<dbReference type="InterPro" id="IPR051820">
    <property type="entry name" value="FAD-binding_MO"/>
</dbReference>
<keyword evidence="3" id="KW-0274">FAD</keyword>
<dbReference type="Proteomes" id="UP000039046">
    <property type="component" value="Unassembled WGS sequence"/>
</dbReference>
<comment type="cofactor">
    <cofactor evidence="1">
        <name>FAD</name>
        <dbReference type="ChEBI" id="CHEBI:57692"/>
    </cofactor>
</comment>
<dbReference type="InterPro" id="IPR036188">
    <property type="entry name" value="FAD/NAD-bd_sf"/>
</dbReference>
<evidence type="ECO:0000313" key="8">
    <source>
        <dbReference type="Proteomes" id="UP000039046"/>
    </source>
</evidence>
<evidence type="ECO:0000313" key="7">
    <source>
        <dbReference type="EMBL" id="CEJ91646.1"/>
    </source>
</evidence>
<evidence type="ECO:0000256" key="1">
    <source>
        <dbReference type="ARBA" id="ARBA00001974"/>
    </source>
</evidence>
<evidence type="ECO:0000256" key="6">
    <source>
        <dbReference type="ARBA" id="ARBA00023033"/>
    </source>
</evidence>
<dbReference type="PRINTS" id="PR00411">
    <property type="entry name" value="PNDRDTASEI"/>
</dbReference>
<dbReference type="SUPFAM" id="SSF51905">
    <property type="entry name" value="FAD/NAD(P)-binding domain"/>
    <property type="match status" value="1"/>
</dbReference>
<dbReference type="GO" id="GO:0004499">
    <property type="term" value="F:N,N-dimethylaniline monooxygenase activity"/>
    <property type="evidence" value="ECO:0007669"/>
    <property type="project" value="InterPro"/>
</dbReference>
<protein>
    <recommendedName>
        <fullName evidence="9">Monooxygenase</fullName>
    </recommendedName>
</protein>
<evidence type="ECO:0000256" key="4">
    <source>
        <dbReference type="ARBA" id="ARBA00022857"/>
    </source>
</evidence>
<organism evidence="7 8">
    <name type="scientific">[Torrubiella] hemipterigena</name>
    <dbReference type="NCBI Taxonomy" id="1531966"/>
    <lineage>
        <taxon>Eukaryota</taxon>
        <taxon>Fungi</taxon>
        <taxon>Dikarya</taxon>
        <taxon>Ascomycota</taxon>
        <taxon>Pezizomycotina</taxon>
        <taxon>Sordariomycetes</taxon>
        <taxon>Hypocreomycetidae</taxon>
        <taxon>Hypocreales</taxon>
        <taxon>Clavicipitaceae</taxon>
        <taxon>Clavicipitaceae incertae sedis</taxon>
        <taxon>'Torrubiella' clade</taxon>
    </lineage>
</organism>